<dbReference type="RefSeq" id="WP_167476098.1">
    <property type="nucleotide sequence ID" value="NZ_CP046172.1"/>
</dbReference>
<evidence type="ECO:0000313" key="2">
    <source>
        <dbReference type="Proteomes" id="UP000503540"/>
    </source>
</evidence>
<evidence type="ECO:0008006" key="3">
    <source>
        <dbReference type="Google" id="ProtNLM"/>
    </source>
</evidence>
<organism evidence="1 2">
    <name type="scientific">Nocardia arthritidis</name>
    <dbReference type="NCBI Taxonomy" id="228602"/>
    <lineage>
        <taxon>Bacteria</taxon>
        <taxon>Bacillati</taxon>
        <taxon>Actinomycetota</taxon>
        <taxon>Actinomycetes</taxon>
        <taxon>Mycobacteriales</taxon>
        <taxon>Nocardiaceae</taxon>
        <taxon>Nocardia</taxon>
    </lineage>
</organism>
<proteinExistence type="predicted"/>
<reference evidence="1 2" key="1">
    <citation type="journal article" date="2019" name="ACS Chem. Biol.">
        <title>Identification and Mobilization of a Cryptic Antibiotic Biosynthesis Gene Locus from a Human-Pathogenic Nocardia Isolate.</title>
        <authorList>
            <person name="Herisse M."/>
            <person name="Ishida K."/>
            <person name="Porter J.L."/>
            <person name="Howden B."/>
            <person name="Hertweck C."/>
            <person name="Stinear T.P."/>
            <person name="Pidot S.J."/>
        </authorList>
    </citation>
    <scope>NUCLEOTIDE SEQUENCE [LARGE SCALE GENOMIC DNA]</scope>
    <source>
        <strain evidence="1 2">AUSMDU00012717</strain>
    </source>
</reference>
<dbReference type="Proteomes" id="UP000503540">
    <property type="component" value="Chromosome"/>
</dbReference>
<gene>
    <name evidence="1" type="ORF">F5544_28650</name>
</gene>
<protein>
    <recommendedName>
        <fullName evidence="3">Minor tail protein</fullName>
    </recommendedName>
</protein>
<dbReference type="EMBL" id="CP046172">
    <property type="protein sequence ID" value="QIS13581.1"/>
    <property type="molecule type" value="Genomic_DNA"/>
</dbReference>
<dbReference type="AlphaFoldDB" id="A0A6G9YK66"/>
<evidence type="ECO:0000313" key="1">
    <source>
        <dbReference type="EMBL" id="QIS13581.1"/>
    </source>
</evidence>
<dbReference type="KEGG" id="nah:F5544_28650"/>
<sequence>MTNQILAEAQLTGVRYSKKLCATGQLTASLNVGAARSDGIDPHDLTTPGRRVLYVLRDDVPVWAGLIWTRRYDSAAHRITLGCGDFWSYFDHRKVLPKLSPEKYDCPHYIAQLQPVQWIGVDQNLIVRNLLTLAAGHPGGDIGIAVAESGASMFPRSVTYYGYQNVSVGDALRRLSQLKDGPDLMFDAGPIDGGGRPTRLLRLGAPRLGATTTAHVWEYGGNMTGYTWPSDATRMATRTFATGAGTGQQLLIAVAEDADRYRSGWPLLETEHGYTSVSGFGELRSYAAADLQAGRLPVALPTLAVHSGLPPRLSEVQVGDQARVIIRDAFHTNGIDAVMRIVGIEVVVGDHGDDQVTFTMNSLIEEAI</sequence>
<keyword evidence="2" id="KW-1185">Reference proteome</keyword>
<name>A0A6G9YK66_9NOCA</name>
<accession>A0A6G9YK66</accession>